<evidence type="ECO:0000313" key="4">
    <source>
        <dbReference type="Proteomes" id="UP000600588"/>
    </source>
</evidence>
<sequence>MDIDDDKSTFSSSAADLQLSEENQNIVYAALYWSATYTFEYSKKKTTSREIIYKGNGIRKNDINDILFKTPSNVSYIPITGDVIFDSHTQDLFKANSPYVCYADVTDILKTSTKLNGTYTVANIKASQGYISGGSSGGWLLYVIYESENETPKYFTTYNGFIGVENKPENITFNGFKTPENGEIKTSIAMGTLEGDRRIKTDYCNILNPETKLYIPLKHAERAENNFFNSSITIDNSFKSYRTPNSSNTLGFDLLKLDIPNKNNAIIKPNSTETTLQLVTKVDRFYLFFMAFETEISSEFMTLKNQRIAYLPTPNETPLNSLASKNPLDKTFTNSHTSHKIPEPSQLNNKSIIKQPSSIGLNQIANQKYNEIQKVNKKGSNTFDLDMPTKTYICGLSDMNHVPKVQFIKKSPSTTKDSQQFKTRNQSYSKTPIKPLKKASKKDKYNTLFENKARFTTIKIPSLKQGYYLVTNVFSEKENAEKWMTFLKKRGFHPEHFINPNNNWFYVYVIHDTNIRSMLFEKGTLEQRTYFNALWIVKINN</sequence>
<proteinExistence type="predicted"/>
<dbReference type="InterPro" id="IPR007730">
    <property type="entry name" value="SPOR-like_dom"/>
</dbReference>
<evidence type="ECO:0000313" key="3">
    <source>
        <dbReference type="EMBL" id="MBD0831166.1"/>
    </source>
</evidence>
<reference evidence="3 4" key="1">
    <citation type="submission" date="2020-09" db="EMBL/GenBank/DDBJ databases">
        <title>TT11 complete genome.</title>
        <authorList>
            <person name="Wu Z."/>
        </authorList>
    </citation>
    <scope>NUCLEOTIDE SEQUENCE [LARGE SCALE GENOMIC DNA]</scope>
    <source>
        <strain evidence="3 4">TT11</strain>
    </source>
</reference>
<accession>A0A8J6UF03</accession>
<feature type="region of interest" description="Disordered" evidence="1">
    <location>
        <begin position="410"/>
        <end position="430"/>
    </location>
</feature>
<feature type="compositionally biased region" description="Polar residues" evidence="1">
    <location>
        <begin position="411"/>
        <end position="430"/>
    </location>
</feature>
<gene>
    <name evidence="3" type="ORF">ICJ83_03380</name>
</gene>
<dbReference type="RefSeq" id="WP_188228935.1">
    <property type="nucleotide sequence ID" value="NZ_JACVXB010000001.1"/>
</dbReference>
<dbReference type="AlphaFoldDB" id="A0A8J6UF03"/>
<comment type="caution">
    <text evidence="3">The sequence shown here is derived from an EMBL/GenBank/DDBJ whole genome shotgun (WGS) entry which is preliminary data.</text>
</comment>
<dbReference type="Proteomes" id="UP000600588">
    <property type="component" value="Unassembled WGS sequence"/>
</dbReference>
<evidence type="ECO:0000259" key="2">
    <source>
        <dbReference type="PROSITE" id="PS51724"/>
    </source>
</evidence>
<organism evidence="3 4">
    <name type="scientific">Aestuariibaculum sediminum</name>
    <dbReference type="NCBI Taxonomy" id="2770637"/>
    <lineage>
        <taxon>Bacteria</taxon>
        <taxon>Pseudomonadati</taxon>
        <taxon>Bacteroidota</taxon>
        <taxon>Flavobacteriia</taxon>
        <taxon>Flavobacteriales</taxon>
        <taxon>Flavobacteriaceae</taxon>
    </lineage>
</organism>
<evidence type="ECO:0000256" key="1">
    <source>
        <dbReference type="SAM" id="MobiDB-lite"/>
    </source>
</evidence>
<dbReference type="GO" id="GO:0042834">
    <property type="term" value="F:peptidoglycan binding"/>
    <property type="evidence" value="ECO:0007669"/>
    <property type="project" value="InterPro"/>
</dbReference>
<name>A0A8J6UF03_9FLAO</name>
<keyword evidence="4" id="KW-1185">Reference proteome</keyword>
<feature type="domain" description="SPOR" evidence="2">
    <location>
        <begin position="461"/>
        <end position="538"/>
    </location>
</feature>
<dbReference type="PROSITE" id="PS51724">
    <property type="entry name" value="SPOR"/>
    <property type="match status" value="1"/>
</dbReference>
<dbReference type="EMBL" id="JACVXB010000001">
    <property type="protein sequence ID" value="MBD0831166.1"/>
    <property type="molecule type" value="Genomic_DNA"/>
</dbReference>
<protein>
    <recommendedName>
        <fullName evidence="2">SPOR domain-containing protein</fullName>
    </recommendedName>
</protein>